<dbReference type="GO" id="GO:0010134">
    <property type="term" value="P:sulfate assimilation via adenylyl sulfate reduction"/>
    <property type="evidence" value="ECO:0007669"/>
    <property type="project" value="TreeGrafter"/>
</dbReference>
<dbReference type="GO" id="GO:0005524">
    <property type="term" value="F:ATP binding"/>
    <property type="evidence" value="ECO:0007669"/>
    <property type="project" value="UniProtKB-KW"/>
</dbReference>
<dbReference type="FunFam" id="3.40.50.620:FF:000052">
    <property type="entry name" value="Sulfate adenylyltransferase"/>
    <property type="match status" value="1"/>
</dbReference>
<accession>A0A1R1PXW1</accession>
<dbReference type="SUPFAM" id="SSF88697">
    <property type="entry name" value="PUA domain-like"/>
    <property type="match status" value="1"/>
</dbReference>
<evidence type="ECO:0000256" key="4">
    <source>
        <dbReference type="ARBA" id="ARBA00022695"/>
    </source>
</evidence>
<dbReference type="Gene3D" id="3.40.50.620">
    <property type="entry name" value="HUPs"/>
    <property type="match status" value="1"/>
</dbReference>
<keyword evidence="5" id="KW-0547">Nucleotide-binding</keyword>
<dbReference type="EMBL" id="LSSK01000044">
    <property type="protein sequence ID" value="OMH85783.1"/>
    <property type="molecule type" value="Genomic_DNA"/>
</dbReference>
<evidence type="ECO:0000256" key="5">
    <source>
        <dbReference type="ARBA" id="ARBA00022741"/>
    </source>
</evidence>
<keyword evidence="11" id="KW-1185">Reference proteome</keyword>
<gene>
    <name evidence="10" type="ORF">AX774_g657</name>
</gene>
<evidence type="ECO:0000313" key="10">
    <source>
        <dbReference type="EMBL" id="OMH85783.1"/>
    </source>
</evidence>
<protein>
    <recommendedName>
        <fullName evidence="2">sulfate adenylyltransferase</fullName>
        <ecNumber evidence="2">2.7.7.4</ecNumber>
    </recommendedName>
</protein>
<evidence type="ECO:0000256" key="3">
    <source>
        <dbReference type="ARBA" id="ARBA00022679"/>
    </source>
</evidence>
<dbReference type="PANTHER" id="PTHR42700:SF1">
    <property type="entry name" value="SULFATE ADENYLYLTRANSFERASE"/>
    <property type="match status" value="1"/>
</dbReference>
<keyword evidence="3 10" id="KW-0808">Transferase</keyword>
<evidence type="ECO:0000313" key="11">
    <source>
        <dbReference type="Proteomes" id="UP000188320"/>
    </source>
</evidence>
<dbReference type="Pfam" id="PF01747">
    <property type="entry name" value="ATP-sulfurylase"/>
    <property type="match status" value="1"/>
</dbReference>
<dbReference type="InterPro" id="IPR014729">
    <property type="entry name" value="Rossmann-like_a/b/a_fold"/>
</dbReference>
<dbReference type="Gene3D" id="3.10.400.10">
    <property type="entry name" value="Sulfate adenylyltransferase"/>
    <property type="match status" value="1"/>
</dbReference>
<comment type="pathway">
    <text evidence="1">Sulfur metabolism.</text>
</comment>
<dbReference type="Proteomes" id="UP000188320">
    <property type="component" value="Unassembled WGS sequence"/>
</dbReference>
<dbReference type="GO" id="GO:0019379">
    <property type="term" value="P:sulfate assimilation, phosphoadenylyl sulfate reduction by phosphoadenylyl-sulfate reductase (thioredoxin)"/>
    <property type="evidence" value="ECO:0007669"/>
    <property type="project" value="TreeGrafter"/>
</dbReference>
<organism evidence="10 11">
    <name type="scientific">Zancudomyces culisetae</name>
    <name type="common">Gut fungus</name>
    <name type="synonym">Smittium culisetae</name>
    <dbReference type="NCBI Taxonomy" id="1213189"/>
    <lineage>
        <taxon>Eukaryota</taxon>
        <taxon>Fungi</taxon>
        <taxon>Fungi incertae sedis</taxon>
        <taxon>Zoopagomycota</taxon>
        <taxon>Kickxellomycotina</taxon>
        <taxon>Harpellomycetes</taxon>
        <taxon>Harpellales</taxon>
        <taxon>Legeriomycetaceae</taxon>
        <taxon>Zancudomyces</taxon>
    </lineage>
</organism>
<evidence type="ECO:0000256" key="6">
    <source>
        <dbReference type="ARBA" id="ARBA00022840"/>
    </source>
</evidence>
<evidence type="ECO:0000259" key="8">
    <source>
        <dbReference type="Pfam" id="PF01747"/>
    </source>
</evidence>
<sequence>MTISPHGGILKDLIARDAPIKAQLEESAKTLPSLELTERQLCDLELLSNGGFSPLEGFMTKEDYSSVVNSDRLANGLVWTIPVCLDTNLDHLKKIFNTNENNEILGKKLVLVDPRNGSNLAIIKIKDLYSVDKEEEAIKVFGTKSTHHPAVDYLFNQTGDIYIGGDIQIINPVSHEDFQEIRFTPAQVREKFEKDGFERVVAFQTRNPMHRAHHELTLRAGEKVNAKILVHPVVGMTKPGDVDYITRVKVYKIIMEYYKPNTAFLSLLPLAMRMAGPKEAVWHAIIRKNYGASHIIVGRDHAGPGKDIDGKDFYGPYEAQEFIEQYEDELEIKPVRFSMLAYLPDENRYEEIDKLEKGAKTLNISGTELRNMLKTGEDIPEWFSYPHVVSVLKSEYAKLQKAQA</sequence>
<dbReference type="InterPro" id="IPR050512">
    <property type="entry name" value="Sulf_AdTrans/APS_kinase"/>
</dbReference>
<name>A0A1R1PXW1_ZANCU</name>
<dbReference type="NCBIfam" id="TIGR00339">
    <property type="entry name" value="sopT"/>
    <property type="match status" value="1"/>
</dbReference>
<proteinExistence type="predicted"/>
<dbReference type="CDD" id="cd00517">
    <property type="entry name" value="ATPS"/>
    <property type="match status" value="1"/>
</dbReference>
<keyword evidence="6" id="KW-0067">ATP-binding</keyword>
<evidence type="ECO:0000256" key="1">
    <source>
        <dbReference type="ARBA" id="ARBA00004678"/>
    </source>
</evidence>
<feature type="domain" description="Sulphate adenylyltransferase catalytic" evidence="8">
    <location>
        <begin position="180"/>
        <end position="394"/>
    </location>
</feature>
<reference evidence="11" key="1">
    <citation type="submission" date="2017-01" db="EMBL/GenBank/DDBJ databases">
        <authorList>
            <person name="Wang Y."/>
            <person name="White M."/>
            <person name="Kvist S."/>
            <person name="Moncalvo J.-M."/>
        </authorList>
    </citation>
    <scope>NUCLEOTIDE SEQUENCE [LARGE SCALE GENOMIC DNA]</scope>
    <source>
        <strain evidence="11">COL-18-3</strain>
    </source>
</reference>
<dbReference type="SUPFAM" id="SSF52374">
    <property type="entry name" value="Nucleotidylyl transferase"/>
    <property type="match status" value="1"/>
</dbReference>
<comment type="subunit">
    <text evidence="7">Homohexamer. Dimer of trimers.</text>
</comment>
<dbReference type="EC" id="2.7.7.4" evidence="2"/>
<dbReference type="InterPro" id="IPR002650">
    <property type="entry name" value="Sulphate_adenylyltransferase"/>
</dbReference>
<feature type="domain" description="ATP-sulfurylase PUA-like" evidence="9">
    <location>
        <begin position="3"/>
        <end position="171"/>
    </location>
</feature>
<dbReference type="InterPro" id="IPR025980">
    <property type="entry name" value="ATP-Sase_PUA-like_dom"/>
</dbReference>
<dbReference type="Pfam" id="PF14306">
    <property type="entry name" value="PUA_2"/>
    <property type="match status" value="1"/>
</dbReference>
<dbReference type="InterPro" id="IPR015947">
    <property type="entry name" value="PUA-like_sf"/>
</dbReference>
<evidence type="ECO:0000256" key="7">
    <source>
        <dbReference type="ARBA" id="ARBA00062002"/>
    </source>
</evidence>
<dbReference type="AlphaFoldDB" id="A0A1R1PXW1"/>
<dbReference type="GO" id="GO:0005737">
    <property type="term" value="C:cytoplasm"/>
    <property type="evidence" value="ECO:0007669"/>
    <property type="project" value="TreeGrafter"/>
</dbReference>
<dbReference type="OrthoDB" id="468at2759"/>
<evidence type="ECO:0000256" key="2">
    <source>
        <dbReference type="ARBA" id="ARBA00012391"/>
    </source>
</evidence>
<keyword evidence="4 10" id="KW-0548">Nucleotidyltransferase</keyword>
<dbReference type="InterPro" id="IPR024951">
    <property type="entry name" value="Sulfurylase_cat_dom"/>
</dbReference>
<evidence type="ECO:0000259" key="9">
    <source>
        <dbReference type="Pfam" id="PF14306"/>
    </source>
</evidence>
<comment type="caution">
    <text evidence="10">The sequence shown here is derived from an EMBL/GenBank/DDBJ whole genome shotgun (WGS) entry which is preliminary data.</text>
</comment>
<dbReference type="PANTHER" id="PTHR42700">
    <property type="entry name" value="SULFATE ADENYLYLTRANSFERASE"/>
    <property type="match status" value="1"/>
</dbReference>
<dbReference type="GO" id="GO:0004781">
    <property type="term" value="F:sulfate adenylyltransferase (ATP) activity"/>
    <property type="evidence" value="ECO:0007669"/>
    <property type="project" value="UniProtKB-EC"/>
</dbReference>